<proteinExistence type="predicted"/>
<keyword evidence="2" id="KW-0547">Nucleotide-binding</keyword>
<dbReference type="InterPro" id="IPR025476">
    <property type="entry name" value="Helitron_helicase-like"/>
</dbReference>
<dbReference type="GO" id="GO:0004386">
    <property type="term" value="F:helicase activity"/>
    <property type="evidence" value="ECO:0007669"/>
    <property type="project" value="UniProtKB-KW"/>
</dbReference>
<evidence type="ECO:0000313" key="2">
    <source>
        <dbReference type="EMBL" id="GEU84936.1"/>
    </source>
</evidence>
<accession>A0A6L2NFC5</accession>
<feature type="domain" description="Helitron helicase-like" evidence="1">
    <location>
        <begin position="29"/>
        <end position="98"/>
    </location>
</feature>
<reference evidence="2" key="1">
    <citation type="journal article" date="2019" name="Sci. Rep.">
        <title>Draft genome of Tanacetum cinerariifolium, the natural source of mosquito coil.</title>
        <authorList>
            <person name="Yamashiro T."/>
            <person name="Shiraishi A."/>
            <person name="Satake H."/>
            <person name="Nakayama K."/>
        </authorList>
    </citation>
    <scope>NUCLEOTIDE SEQUENCE</scope>
</reference>
<keyword evidence="2" id="KW-0378">Hydrolase</keyword>
<gene>
    <name evidence="2" type="ORF">Tci_056914</name>
</gene>
<sequence>MAPRMATDMEFFMIMSDIRRGDSDGSDCCGRLILPQSFIGGPRYMYAHYLDALAICRVHGNPSYFITFTCNVKWPEIAEYMDDFRGMTTADRVDIVDRLNIFYCSSLHGRIPKTWSPSLSYSNMGRRRLTHQHPEDIDNYVSAELSSKEIDPEGHRVVGEFMLHGPCGE</sequence>
<comment type="caution">
    <text evidence="2">The sequence shown here is derived from an EMBL/GenBank/DDBJ whole genome shotgun (WGS) entry which is preliminary data.</text>
</comment>
<name>A0A6L2NFC5_TANCI</name>
<evidence type="ECO:0000259" key="1">
    <source>
        <dbReference type="Pfam" id="PF14214"/>
    </source>
</evidence>
<dbReference type="AlphaFoldDB" id="A0A6L2NFC5"/>
<dbReference type="Pfam" id="PF14214">
    <property type="entry name" value="Helitron_like_N"/>
    <property type="match status" value="1"/>
</dbReference>
<keyword evidence="2" id="KW-0067">ATP-binding</keyword>
<protein>
    <submittedName>
        <fullName evidence="2">DNA helicase</fullName>
    </submittedName>
</protein>
<dbReference type="PANTHER" id="PTHR45786:SF74">
    <property type="entry name" value="ATP-DEPENDENT DNA HELICASE"/>
    <property type="match status" value="1"/>
</dbReference>
<keyword evidence="2" id="KW-0347">Helicase</keyword>
<feature type="non-terminal residue" evidence="2">
    <location>
        <position position="169"/>
    </location>
</feature>
<dbReference type="EMBL" id="BKCJ010009000">
    <property type="protein sequence ID" value="GEU84936.1"/>
    <property type="molecule type" value="Genomic_DNA"/>
</dbReference>
<dbReference type="PANTHER" id="PTHR45786">
    <property type="entry name" value="DNA BINDING PROTEIN-LIKE"/>
    <property type="match status" value="1"/>
</dbReference>
<organism evidence="2">
    <name type="scientific">Tanacetum cinerariifolium</name>
    <name type="common">Dalmatian daisy</name>
    <name type="synonym">Chrysanthemum cinerariifolium</name>
    <dbReference type="NCBI Taxonomy" id="118510"/>
    <lineage>
        <taxon>Eukaryota</taxon>
        <taxon>Viridiplantae</taxon>
        <taxon>Streptophyta</taxon>
        <taxon>Embryophyta</taxon>
        <taxon>Tracheophyta</taxon>
        <taxon>Spermatophyta</taxon>
        <taxon>Magnoliopsida</taxon>
        <taxon>eudicotyledons</taxon>
        <taxon>Gunneridae</taxon>
        <taxon>Pentapetalae</taxon>
        <taxon>asterids</taxon>
        <taxon>campanulids</taxon>
        <taxon>Asterales</taxon>
        <taxon>Asteraceae</taxon>
        <taxon>Asteroideae</taxon>
        <taxon>Anthemideae</taxon>
        <taxon>Anthemidinae</taxon>
        <taxon>Tanacetum</taxon>
    </lineage>
</organism>